<evidence type="ECO:0000313" key="3">
    <source>
        <dbReference type="WBParaSite" id="SSLN_0001979101-mRNA-1"/>
    </source>
</evidence>
<evidence type="ECO:0000313" key="1">
    <source>
        <dbReference type="EMBL" id="VDM05453.1"/>
    </source>
</evidence>
<name>A0A183TRG9_SCHSO</name>
<dbReference type="InterPro" id="IPR036291">
    <property type="entry name" value="NAD(P)-bd_dom_sf"/>
</dbReference>
<dbReference type="Proteomes" id="UP000275846">
    <property type="component" value="Unassembled WGS sequence"/>
</dbReference>
<proteinExistence type="predicted"/>
<evidence type="ECO:0000313" key="2">
    <source>
        <dbReference type="Proteomes" id="UP000275846"/>
    </source>
</evidence>
<dbReference type="Gene3D" id="3.40.50.720">
    <property type="entry name" value="NAD(P)-binding Rossmann-like Domain"/>
    <property type="match status" value="1"/>
</dbReference>
<dbReference type="AlphaFoldDB" id="A0A183TRG9"/>
<sequence length="104" mass="11091">MKQISVFGCGAMGTNIANLLAENVTRLDDYKNNGLLVTEPTETVPDQVIRLVSEEILRVTKSPCVVVSGGVNAKGLANGDFAEATIGCPNPERAEEAKLLLQVY</sequence>
<dbReference type="EMBL" id="UYSU01046164">
    <property type="protein sequence ID" value="VDM05453.1"/>
    <property type="molecule type" value="Genomic_DNA"/>
</dbReference>
<dbReference type="WBParaSite" id="SSLN_0001979101-mRNA-1">
    <property type="protein sequence ID" value="SSLN_0001979101-mRNA-1"/>
    <property type="gene ID" value="SSLN_0001979101"/>
</dbReference>
<reference evidence="3" key="1">
    <citation type="submission" date="2016-06" db="UniProtKB">
        <authorList>
            <consortium name="WormBaseParasite"/>
        </authorList>
    </citation>
    <scope>IDENTIFICATION</scope>
</reference>
<keyword evidence="2" id="KW-1185">Reference proteome</keyword>
<accession>A0A183TRG9</accession>
<reference evidence="1 2" key="2">
    <citation type="submission" date="2018-11" db="EMBL/GenBank/DDBJ databases">
        <authorList>
            <consortium name="Pathogen Informatics"/>
        </authorList>
    </citation>
    <scope>NUCLEOTIDE SEQUENCE [LARGE SCALE GENOMIC DNA]</scope>
    <source>
        <strain evidence="1 2">NST_G2</strain>
    </source>
</reference>
<dbReference type="SUPFAM" id="SSF51735">
    <property type="entry name" value="NAD(P)-binding Rossmann-fold domains"/>
    <property type="match status" value="1"/>
</dbReference>
<dbReference type="OrthoDB" id="10263760at2759"/>
<gene>
    <name evidence="1" type="ORF">SSLN_LOCUS19067</name>
</gene>
<organism evidence="3">
    <name type="scientific">Schistocephalus solidus</name>
    <name type="common">Tapeworm</name>
    <dbReference type="NCBI Taxonomy" id="70667"/>
    <lineage>
        <taxon>Eukaryota</taxon>
        <taxon>Metazoa</taxon>
        <taxon>Spiralia</taxon>
        <taxon>Lophotrochozoa</taxon>
        <taxon>Platyhelminthes</taxon>
        <taxon>Cestoda</taxon>
        <taxon>Eucestoda</taxon>
        <taxon>Diphyllobothriidea</taxon>
        <taxon>Diphyllobothriidae</taxon>
        <taxon>Schistocephalus</taxon>
    </lineage>
</organism>
<protein>
    <submittedName>
        <fullName evidence="3">Pyrroline-5-carboxylate reductase</fullName>
    </submittedName>
</protein>